<sequence length="70" mass="7897">MASLLGLGGAALQVFFESARPYLLAFTVLSLGYSFYAVYRRRFRSRPTIVRLWITAAIAVILTLVPLFRD</sequence>
<evidence type="ECO:0000313" key="4">
    <source>
        <dbReference type="Proteomes" id="UP000315217"/>
    </source>
</evidence>
<keyword evidence="1" id="KW-0472">Membrane</keyword>
<protein>
    <submittedName>
        <fullName evidence="2">Uncharacterized protein</fullName>
    </submittedName>
</protein>
<organism evidence="2 5">
    <name type="scientific">Candidatus Segetimicrobium genomatis</name>
    <dbReference type="NCBI Taxonomy" id="2569760"/>
    <lineage>
        <taxon>Bacteria</taxon>
        <taxon>Bacillati</taxon>
        <taxon>Candidatus Sysuimicrobiota</taxon>
        <taxon>Candidatus Sysuimicrobiia</taxon>
        <taxon>Candidatus Sysuimicrobiales</taxon>
        <taxon>Candidatus Segetimicrobiaceae</taxon>
        <taxon>Candidatus Segetimicrobium</taxon>
    </lineage>
</organism>
<evidence type="ECO:0000313" key="2">
    <source>
        <dbReference type="EMBL" id="TMJ04103.1"/>
    </source>
</evidence>
<evidence type="ECO:0000313" key="3">
    <source>
        <dbReference type="EMBL" id="TMJ13085.1"/>
    </source>
</evidence>
<dbReference type="Proteomes" id="UP000318661">
    <property type="component" value="Unassembled WGS sequence"/>
</dbReference>
<gene>
    <name evidence="3" type="ORF">E6G98_01120</name>
    <name evidence="2" type="ORF">E6G99_10830</name>
</gene>
<evidence type="ECO:0000256" key="1">
    <source>
        <dbReference type="SAM" id="Phobius"/>
    </source>
</evidence>
<feature type="transmembrane region" description="Helical" evidence="1">
    <location>
        <begin position="50"/>
        <end position="68"/>
    </location>
</feature>
<dbReference type="Proteomes" id="UP000315217">
    <property type="component" value="Unassembled WGS sequence"/>
</dbReference>
<feature type="transmembrane region" description="Helical" evidence="1">
    <location>
        <begin position="20"/>
        <end position="38"/>
    </location>
</feature>
<evidence type="ECO:0000313" key="5">
    <source>
        <dbReference type="Proteomes" id="UP000318661"/>
    </source>
</evidence>
<keyword evidence="1" id="KW-1133">Transmembrane helix</keyword>
<dbReference type="AlphaFoldDB" id="A0A537L7X9"/>
<keyword evidence="1" id="KW-0812">Transmembrane</keyword>
<comment type="caution">
    <text evidence="2">The sequence shown here is derived from an EMBL/GenBank/DDBJ whole genome shotgun (WGS) entry which is preliminary data.</text>
</comment>
<name>A0A537L7X9_9BACT</name>
<dbReference type="EMBL" id="VBAI01000011">
    <property type="protein sequence ID" value="TMJ13085.1"/>
    <property type="molecule type" value="Genomic_DNA"/>
</dbReference>
<reference evidence="4 5" key="1">
    <citation type="journal article" date="2019" name="Nat. Microbiol.">
        <title>Mediterranean grassland soil C-N compound turnover is dependent on rainfall and depth, and is mediated by genomically divergent microorganisms.</title>
        <authorList>
            <person name="Diamond S."/>
            <person name="Andeer P.F."/>
            <person name="Li Z."/>
            <person name="Crits-Christoph A."/>
            <person name="Burstein D."/>
            <person name="Anantharaman K."/>
            <person name="Lane K.R."/>
            <person name="Thomas B.C."/>
            <person name="Pan C."/>
            <person name="Northen T.R."/>
            <person name="Banfield J.F."/>
        </authorList>
    </citation>
    <scope>NUCLEOTIDE SEQUENCE [LARGE SCALE GENOMIC DNA]</scope>
    <source>
        <strain evidence="3">NP_1</strain>
        <strain evidence="2">NP_2</strain>
    </source>
</reference>
<accession>A0A537L7X9</accession>
<dbReference type="EMBL" id="VBAJ01000272">
    <property type="protein sequence ID" value="TMJ04103.1"/>
    <property type="molecule type" value="Genomic_DNA"/>
</dbReference>
<proteinExistence type="predicted"/>